<dbReference type="EMBL" id="JACHFH010000007">
    <property type="protein sequence ID" value="MBB5335702.1"/>
    <property type="molecule type" value="Genomic_DNA"/>
</dbReference>
<dbReference type="InterPro" id="IPR010712">
    <property type="entry name" value="Arsenical-R_ArsD"/>
</dbReference>
<accession>A0A840UN93</accession>
<dbReference type="GO" id="GO:0003677">
    <property type="term" value="F:DNA binding"/>
    <property type="evidence" value="ECO:0007669"/>
    <property type="project" value="InterPro"/>
</dbReference>
<proteinExistence type="predicted"/>
<sequence length="107" mass="11951">MKKIEIYEPSMCCPTGLCGVSVDPELLRISTVVDKLIKGNISAVRYNLSSAPMEFINNLDVNKKMGEHGVNILPITVVDDEIVLTGRYPSNDELIEFLDLSPEFFMD</sequence>
<dbReference type="NCBIfam" id="NF033727">
    <property type="entry name" value="chaperon_ArsD"/>
    <property type="match status" value="1"/>
</dbReference>
<dbReference type="Gene3D" id="3.40.30.10">
    <property type="entry name" value="Glutaredoxin"/>
    <property type="match status" value="1"/>
</dbReference>
<name>A0A840UN93_9FIRM</name>
<protein>
    <recommendedName>
        <fullName evidence="3">Arsenical resistance operon trans-acting repressor ArsD</fullName>
    </recommendedName>
</protein>
<evidence type="ECO:0008006" key="3">
    <source>
        <dbReference type="Google" id="ProtNLM"/>
    </source>
</evidence>
<dbReference type="GO" id="GO:0046685">
    <property type="term" value="P:response to arsenic-containing substance"/>
    <property type="evidence" value="ECO:0007669"/>
    <property type="project" value="InterPro"/>
</dbReference>
<comment type="caution">
    <text evidence="1">The sequence shown here is derived from an EMBL/GenBank/DDBJ whole genome shotgun (WGS) entry which is preliminary data.</text>
</comment>
<gene>
    <name evidence="1" type="ORF">HNR32_000834</name>
</gene>
<evidence type="ECO:0000313" key="2">
    <source>
        <dbReference type="Proteomes" id="UP000559117"/>
    </source>
</evidence>
<dbReference type="RefSeq" id="WP_183859923.1">
    <property type="nucleotide sequence ID" value="NZ_JACHFH010000007.1"/>
</dbReference>
<dbReference type="GO" id="GO:0045892">
    <property type="term" value="P:negative regulation of DNA-templated transcription"/>
    <property type="evidence" value="ECO:0007669"/>
    <property type="project" value="InterPro"/>
</dbReference>
<dbReference type="Proteomes" id="UP000559117">
    <property type="component" value="Unassembled WGS sequence"/>
</dbReference>
<organism evidence="1 2">
    <name type="scientific">Pectinatus brassicae</name>
    <dbReference type="NCBI Taxonomy" id="862415"/>
    <lineage>
        <taxon>Bacteria</taxon>
        <taxon>Bacillati</taxon>
        <taxon>Bacillota</taxon>
        <taxon>Negativicutes</taxon>
        <taxon>Selenomonadales</taxon>
        <taxon>Selenomonadaceae</taxon>
        <taxon>Pectinatus</taxon>
    </lineage>
</organism>
<dbReference type="AlphaFoldDB" id="A0A840UN93"/>
<keyword evidence="2" id="KW-1185">Reference proteome</keyword>
<dbReference type="Pfam" id="PF06953">
    <property type="entry name" value="ArsD"/>
    <property type="match status" value="1"/>
</dbReference>
<evidence type="ECO:0000313" key="1">
    <source>
        <dbReference type="EMBL" id="MBB5335702.1"/>
    </source>
</evidence>
<reference evidence="1 2" key="1">
    <citation type="submission" date="2020-08" db="EMBL/GenBank/DDBJ databases">
        <title>Genomic Encyclopedia of Type Strains, Phase IV (KMG-IV): sequencing the most valuable type-strain genomes for metagenomic binning, comparative biology and taxonomic classification.</title>
        <authorList>
            <person name="Goeker M."/>
        </authorList>
    </citation>
    <scope>NUCLEOTIDE SEQUENCE [LARGE SCALE GENOMIC DNA]</scope>
    <source>
        <strain evidence="1 2">DSM 24661</strain>
    </source>
</reference>